<feature type="transmembrane region" description="Helical" evidence="14">
    <location>
        <begin position="832"/>
        <end position="851"/>
    </location>
</feature>
<feature type="transmembrane region" description="Helical" evidence="14">
    <location>
        <begin position="741"/>
        <end position="759"/>
    </location>
</feature>
<feature type="transmembrane region" description="Helical" evidence="14">
    <location>
        <begin position="1099"/>
        <end position="1116"/>
    </location>
</feature>
<feature type="transmembrane region" description="Helical" evidence="14">
    <location>
        <begin position="1037"/>
        <end position="1057"/>
    </location>
</feature>
<feature type="transmembrane region" description="Helical" evidence="14">
    <location>
        <begin position="1238"/>
        <end position="1261"/>
    </location>
</feature>
<dbReference type="InterPro" id="IPR011016">
    <property type="entry name" value="Znf_RING-CH"/>
</dbReference>
<protein>
    <recommendedName>
        <fullName evidence="4">RING-type E3 ubiquitin transferase</fullName>
        <ecNumber evidence="4">2.3.2.27</ecNumber>
    </recommendedName>
</protein>
<proteinExistence type="predicted"/>
<evidence type="ECO:0000256" key="1">
    <source>
        <dbReference type="ARBA" id="ARBA00000900"/>
    </source>
</evidence>
<comment type="pathway">
    <text evidence="3">Protein modification; protein ubiquitination.</text>
</comment>
<dbReference type="CDD" id="cd16702">
    <property type="entry name" value="RING_CH-C4HC3_MARCH6"/>
    <property type="match status" value="1"/>
</dbReference>
<dbReference type="PANTHER" id="PTHR13145:SF0">
    <property type="entry name" value="E3 UBIQUITIN-PROTEIN LIGASE MARCHF6"/>
    <property type="match status" value="1"/>
</dbReference>
<feature type="transmembrane region" description="Helical" evidence="14">
    <location>
        <begin position="683"/>
        <end position="704"/>
    </location>
</feature>
<keyword evidence="7" id="KW-0479">Metal-binding</keyword>
<feature type="transmembrane region" description="Helical" evidence="14">
    <location>
        <begin position="87"/>
        <end position="112"/>
    </location>
</feature>
<evidence type="ECO:0000256" key="8">
    <source>
        <dbReference type="ARBA" id="ARBA00022771"/>
    </source>
</evidence>
<feature type="transmembrane region" description="Helical" evidence="14">
    <location>
        <begin position="927"/>
        <end position="951"/>
    </location>
</feature>
<feature type="domain" description="RING-CH-type" evidence="15">
    <location>
        <begin position="2"/>
        <end position="63"/>
    </location>
</feature>
<evidence type="ECO:0000256" key="10">
    <source>
        <dbReference type="ARBA" id="ARBA00022833"/>
    </source>
</evidence>
<evidence type="ECO:0000256" key="14">
    <source>
        <dbReference type="SAM" id="Phobius"/>
    </source>
</evidence>
<dbReference type="GO" id="GO:0008270">
    <property type="term" value="F:zinc ion binding"/>
    <property type="evidence" value="ECO:0007669"/>
    <property type="project" value="UniProtKB-KW"/>
</dbReference>
<feature type="region of interest" description="Disordered" evidence="13">
    <location>
        <begin position="1561"/>
        <end position="1591"/>
    </location>
</feature>
<evidence type="ECO:0000313" key="17">
    <source>
        <dbReference type="Proteomes" id="UP000267251"/>
    </source>
</evidence>
<name>A0A4V1IYC0_9FUNG</name>
<sequence>MASTEGPEICRVCRCEGTLDQPLFYPCRCSGSIKYVHTDCLQSWLAHSRKPYCELCKHTFTFAPIYAPDMPTTLPVHLFIRRVLVRFLSYLQAIGRVLLVALSWLVLLPFFAQYTWHGVFWVGYRLSVKFTGLPAVQYLRRRAGYVAPPSGVVPSSGFSASISSIAKAFISPASSESDPEIASGPRSWSSPQTWDWEPFARKCLEGQIIMCITLSLFIAGFILREWVLQTLPLLDHHADLPQEGETAQPETDRVGEEGQVFREEGELYREGSGRRKRTMHMQFHPQSGLTSVRFGRRHPRACHPRPPPYNPPKILVDRAESVNPEEDTGDSQAKEGPVLLHDSKRKSPHHILPTLSRPGIWKENIFGSKSQVTLVTLYSSTCPYTYRRSRYEHAHGHFHLHPRQRDRYQSRARVRGWTLVIHWAGHLVGRLERRAPRARTALQGRGHHYPWHIGRFFRYANGRRHRLSFGEKTAGSSMTPGSSITPRWLSYAVHDAVLKARQDEMGEAKRDHNGRLVEADTIARLRTPMGRLRARIASIWRQWLEPPLGLLALFVLGKPRPVGDLYQHLFIGIDGFLDDKETRTTAMAPPIANHLARGRDQAGGEEPEAPEGPPQQGAQQNQVAAAWMDGAGHDPENGDPNQDMGEDDMNGGVEGMEQDIDDMDGLLEAVGLQGPIFLLFQNLFLMTAVLFLVLVVFVGIPYFIGRAMFNAGPIDCVLGPIRVVYALARPAISVLSHMWDAWARIFILKPLTMIYTLILPDDWFITLLNSLPLTSISSALPHPWYAYLDVALGWEWSGTRVRKPTLRAWLQDHGGWYWEDETDTDRVLTLSIFYGILALSILVTTFVYTSLPPVRAGRRRRPGGAEAFVAPNQDVVPQDDDAMGRFGQEAAEWLRMDEEVEEEDGMFGLMGEAERGALRVAGLMLKVAIFVAIELVLFPLACGLLLSILSLPLLHGATLEGRLAFATRAPLAFLFLHWTIGTAFMFGFASMVGALRSILRPGVLYFIRDPKDAGFSPLREILERPALHQLRKIGLSFQMYAVVMLLGIGAIVIPGYLTGWLGLPTPFRTLPFHWDPRPLSSASATTNEIGKANWWMGRFPLDLLILQAVVPLAILAKPLQWTFPIFKAWIRWCASITYLSSFLFGSPSARLCPRALKSPGSCRTCHSFEIRWEMELVLAPRRDGIPLPRQRPGVGEEDGVIRRRPRRVHGVREEEGSPWVETEDYQFVYAPSNLRWRVGIVILGCWIFLVSLLTLLLLAPITVGRHILMTLTKTNEIGNDLHAFLVGYATLHLCGRLLAWLVSWDREPSSAKSQPWSWNRAVKEEMMKRRENTAPRGESASEVSETAASTPRTPEPMGAKATQAFSVRRVAWNTFIILVALIIYGFVLPILLGMTGKIFFSGLISLVRPTSGSTILYEVILGSHVVKEGIRPHVPQIGAEVAQCWALGLLYAKIALQVFLLLRGRRTFFGEGEPEMAGDDPEMAGILLQFVEPEEAGRRPGGGRGGQAPRAARLARAARPVRQHPANEELGESLAKLWQLPLEVLAPMWEKTEKDMIVNEEGDLEEMNEQGHQGGGRKNDEDPDNAAARWI</sequence>
<comment type="catalytic activity">
    <reaction evidence="1">
        <text>S-ubiquitinyl-[E2 ubiquitin-conjugating enzyme]-L-cysteine + [acceptor protein]-L-lysine = [E2 ubiquitin-conjugating enzyme]-L-cysteine + N(6)-ubiquitinyl-[acceptor protein]-L-lysine.</text>
        <dbReference type="EC" id="2.3.2.27"/>
    </reaction>
</comment>
<dbReference type="SUPFAM" id="SSF57850">
    <property type="entry name" value="RING/U-box"/>
    <property type="match status" value="1"/>
</dbReference>
<organism evidence="16 17">
    <name type="scientific">Piptocephalis cylindrospora</name>
    <dbReference type="NCBI Taxonomy" id="1907219"/>
    <lineage>
        <taxon>Eukaryota</taxon>
        <taxon>Fungi</taxon>
        <taxon>Fungi incertae sedis</taxon>
        <taxon>Zoopagomycota</taxon>
        <taxon>Zoopagomycotina</taxon>
        <taxon>Zoopagomycetes</taxon>
        <taxon>Zoopagales</taxon>
        <taxon>Piptocephalidaceae</taxon>
        <taxon>Piptocephalis</taxon>
    </lineage>
</organism>
<feature type="region of interest" description="Disordered" evidence="13">
    <location>
        <begin position="587"/>
        <end position="657"/>
    </location>
</feature>
<dbReference type="EMBL" id="KZ987899">
    <property type="protein sequence ID" value="RKP14029.1"/>
    <property type="molecule type" value="Genomic_DNA"/>
</dbReference>
<keyword evidence="6 14" id="KW-0812">Transmembrane</keyword>
<evidence type="ECO:0000256" key="7">
    <source>
        <dbReference type="ARBA" id="ARBA00022723"/>
    </source>
</evidence>
<keyword evidence="12 14" id="KW-0472">Membrane</keyword>
<feature type="region of interest" description="Disordered" evidence="13">
    <location>
        <begin position="1328"/>
        <end position="1358"/>
    </location>
</feature>
<evidence type="ECO:0000256" key="11">
    <source>
        <dbReference type="ARBA" id="ARBA00022989"/>
    </source>
</evidence>
<dbReference type="SMART" id="SM00744">
    <property type="entry name" value="RINGv"/>
    <property type="match status" value="1"/>
</dbReference>
<reference evidence="17" key="1">
    <citation type="journal article" date="2018" name="Nat. Microbiol.">
        <title>Leveraging single-cell genomics to expand the fungal tree of life.</title>
        <authorList>
            <person name="Ahrendt S.R."/>
            <person name="Quandt C.A."/>
            <person name="Ciobanu D."/>
            <person name="Clum A."/>
            <person name="Salamov A."/>
            <person name="Andreopoulos B."/>
            <person name="Cheng J.F."/>
            <person name="Woyke T."/>
            <person name="Pelin A."/>
            <person name="Henrissat B."/>
            <person name="Reynolds N.K."/>
            <person name="Benny G.L."/>
            <person name="Smith M.E."/>
            <person name="James T.Y."/>
            <person name="Grigoriev I.V."/>
        </authorList>
    </citation>
    <scope>NUCLEOTIDE SEQUENCE [LARGE SCALE GENOMIC DNA]</scope>
</reference>
<dbReference type="Gene3D" id="3.30.40.10">
    <property type="entry name" value="Zinc/RING finger domain, C3HC4 (zinc finger)"/>
    <property type="match status" value="1"/>
</dbReference>
<feature type="compositionally biased region" description="Low complexity" evidence="13">
    <location>
        <begin position="1338"/>
        <end position="1350"/>
    </location>
</feature>
<dbReference type="GO" id="GO:0061630">
    <property type="term" value="F:ubiquitin protein ligase activity"/>
    <property type="evidence" value="ECO:0007669"/>
    <property type="project" value="UniProtKB-EC"/>
</dbReference>
<evidence type="ECO:0000313" key="16">
    <source>
        <dbReference type="EMBL" id="RKP14029.1"/>
    </source>
</evidence>
<dbReference type="GO" id="GO:0005789">
    <property type="term" value="C:endoplasmic reticulum membrane"/>
    <property type="evidence" value="ECO:0007669"/>
    <property type="project" value="TreeGrafter"/>
</dbReference>
<keyword evidence="9" id="KW-0833">Ubl conjugation pathway</keyword>
<dbReference type="OrthoDB" id="264354at2759"/>
<evidence type="ECO:0000256" key="6">
    <source>
        <dbReference type="ARBA" id="ARBA00022692"/>
    </source>
</evidence>
<evidence type="ECO:0000256" key="5">
    <source>
        <dbReference type="ARBA" id="ARBA00022679"/>
    </source>
</evidence>
<evidence type="ECO:0000256" key="4">
    <source>
        <dbReference type="ARBA" id="ARBA00012483"/>
    </source>
</evidence>
<evidence type="ECO:0000256" key="13">
    <source>
        <dbReference type="SAM" id="MobiDB-lite"/>
    </source>
</evidence>
<keyword evidence="5" id="KW-0808">Transferase</keyword>
<dbReference type="GO" id="GO:0036503">
    <property type="term" value="P:ERAD pathway"/>
    <property type="evidence" value="ECO:0007669"/>
    <property type="project" value="TreeGrafter"/>
</dbReference>
<keyword evidence="10" id="KW-0862">Zinc</keyword>
<dbReference type="EC" id="2.3.2.27" evidence="4"/>
<dbReference type="Pfam" id="PF12906">
    <property type="entry name" value="RINGv"/>
    <property type="match status" value="1"/>
</dbReference>
<feature type="transmembrane region" description="Helical" evidence="14">
    <location>
        <begin position="1370"/>
        <end position="1392"/>
    </location>
</feature>
<dbReference type="Proteomes" id="UP000267251">
    <property type="component" value="Unassembled WGS sequence"/>
</dbReference>
<evidence type="ECO:0000256" key="2">
    <source>
        <dbReference type="ARBA" id="ARBA00004141"/>
    </source>
</evidence>
<keyword evidence="11 14" id="KW-1133">Transmembrane helix</keyword>
<evidence type="ECO:0000256" key="12">
    <source>
        <dbReference type="ARBA" id="ARBA00023136"/>
    </source>
</evidence>
<keyword evidence="8" id="KW-0863">Zinc-finger</keyword>
<feature type="transmembrane region" description="Helical" evidence="14">
    <location>
        <begin position="971"/>
        <end position="995"/>
    </location>
</feature>
<dbReference type="InterPro" id="IPR013083">
    <property type="entry name" value="Znf_RING/FYVE/PHD"/>
</dbReference>
<evidence type="ECO:0000256" key="3">
    <source>
        <dbReference type="ARBA" id="ARBA00004906"/>
    </source>
</evidence>
<gene>
    <name evidence="16" type="ORF">BJ684DRAFT_19530</name>
</gene>
<feature type="compositionally biased region" description="Low complexity" evidence="13">
    <location>
        <begin position="614"/>
        <end position="626"/>
    </location>
</feature>
<dbReference type="PROSITE" id="PS51292">
    <property type="entry name" value="ZF_RING_CH"/>
    <property type="match status" value="1"/>
</dbReference>
<keyword evidence="17" id="KW-1185">Reference proteome</keyword>
<feature type="transmembrane region" description="Helical" evidence="14">
    <location>
        <begin position="1281"/>
        <end position="1302"/>
    </location>
</feature>
<accession>A0A4V1IYC0</accession>
<dbReference type="FunFam" id="3.30.40.10:FF:000287">
    <property type="entry name" value="RING finger membrane protein"/>
    <property type="match status" value="1"/>
</dbReference>
<evidence type="ECO:0000259" key="15">
    <source>
        <dbReference type="PROSITE" id="PS51292"/>
    </source>
</evidence>
<comment type="subcellular location">
    <subcellularLocation>
        <location evidence="2">Membrane</location>
        <topology evidence="2">Multi-pass membrane protein</topology>
    </subcellularLocation>
</comment>
<evidence type="ECO:0000256" key="9">
    <source>
        <dbReference type="ARBA" id="ARBA00022786"/>
    </source>
</evidence>
<feature type="region of interest" description="Disordered" evidence="13">
    <location>
        <begin position="321"/>
        <end position="351"/>
    </location>
</feature>
<dbReference type="PANTHER" id="PTHR13145">
    <property type="entry name" value="SSM4 PROTEIN"/>
    <property type="match status" value="1"/>
</dbReference>